<dbReference type="RefSeq" id="XP_035347943.1">
    <property type="nucleotide sequence ID" value="XM_035492050.1"/>
</dbReference>
<feature type="region of interest" description="Disordered" evidence="1">
    <location>
        <begin position="182"/>
        <end position="204"/>
    </location>
</feature>
<accession>A0A7H8R5W8</accession>
<evidence type="ECO:0000256" key="1">
    <source>
        <dbReference type="SAM" id="MobiDB-lite"/>
    </source>
</evidence>
<reference evidence="3" key="1">
    <citation type="submission" date="2020-06" db="EMBL/GenBank/DDBJ databases">
        <title>A chromosome-scale genome assembly of Talaromyces rugulosus W13939.</title>
        <authorList>
            <person name="Wang B."/>
            <person name="Guo L."/>
            <person name="Ye K."/>
            <person name="Wang L."/>
        </authorList>
    </citation>
    <scope>NUCLEOTIDE SEQUENCE [LARGE SCALE GENOMIC DNA]</scope>
    <source>
        <strain evidence="3">W13939</strain>
    </source>
</reference>
<dbReference type="KEGG" id="trg:TRUGW13939_08925"/>
<organism evidence="2 3">
    <name type="scientific">Talaromyces rugulosus</name>
    <name type="common">Penicillium rugulosum</name>
    <dbReference type="NCBI Taxonomy" id="121627"/>
    <lineage>
        <taxon>Eukaryota</taxon>
        <taxon>Fungi</taxon>
        <taxon>Dikarya</taxon>
        <taxon>Ascomycota</taxon>
        <taxon>Pezizomycotina</taxon>
        <taxon>Eurotiomycetes</taxon>
        <taxon>Eurotiomycetidae</taxon>
        <taxon>Eurotiales</taxon>
        <taxon>Trichocomaceae</taxon>
        <taxon>Talaromyces</taxon>
        <taxon>Talaromyces sect. Islandici</taxon>
    </lineage>
</organism>
<keyword evidence="3" id="KW-1185">Reference proteome</keyword>
<dbReference type="AlphaFoldDB" id="A0A7H8R5W8"/>
<gene>
    <name evidence="2" type="ORF">TRUGW13939_08925</name>
</gene>
<dbReference type="GeneID" id="55996409"/>
<sequence length="270" mass="29321">MENVKDVELRDLGTCLIIWRRSSRPATKPHPWPTLHQGTLSPDICHRKRAGHRFAEVANVVETLRQRENAMKKPAHGLEMGVRSVCLPLGGLINPSSIPPTCRAVFKVHTSNNITPQGLEQFVAWTETIPPSAGIFLEGVFEPGSMCIILSSAYAVYSKLAGIRGYRLVTETSGRNLLTRNKPAVPYSPPSKEAVPYSPPSKENAPLAQPVLFSPGMERSNEDGGGFPYATVILFPVILCQPSGCLPTNQISPNSSLGGLSCLEVRSANR</sequence>
<dbReference type="OrthoDB" id="4760831at2759"/>
<evidence type="ECO:0000313" key="2">
    <source>
        <dbReference type="EMBL" id="QKX61769.1"/>
    </source>
</evidence>
<protein>
    <submittedName>
        <fullName evidence="2">Uncharacterized protein</fullName>
    </submittedName>
</protein>
<dbReference type="Proteomes" id="UP000509510">
    <property type="component" value="Chromosome V"/>
</dbReference>
<evidence type="ECO:0000313" key="3">
    <source>
        <dbReference type="Proteomes" id="UP000509510"/>
    </source>
</evidence>
<dbReference type="EMBL" id="CP055902">
    <property type="protein sequence ID" value="QKX61769.1"/>
    <property type="molecule type" value="Genomic_DNA"/>
</dbReference>
<name>A0A7H8R5W8_TALRU</name>
<proteinExistence type="predicted"/>